<dbReference type="PANTHER" id="PTHR43289:SF34">
    <property type="entry name" value="SERINE_THREONINE-PROTEIN KINASE YBDM-RELATED"/>
    <property type="match status" value="1"/>
</dbReference>
<evidence type="ECO:0000256" key="4">
    <source>
        <dbReference type="ARBA" id="ARBA00022840"/>
    </source>
</evidence>
<dbReference type="PANTHER" id="PTHR43289">
    <property type="entry name" value="MITOGEN-ACTIVATED PROTEIN KINASE KINASE KINASE 20-RELATED"/>
    <property type="match status" value="1"/>
</dbReference>
<evidence type="ECO:0000256" key="1">
    <source>
        <dbReference type="ARBA" id="ARBA00022679"/>
    </source>
</evidence>
<dbReference type="EMBL" id="CP059265">
    <property type="protein sequence ID" value="QLQ33016.1"/>
    <property type="molecule type" value="Genomic_DNA"/>
</dbReference>
<feature type="binding site" evidence="5">
    <location>
        <position position="47"/>
    </location>
    <ligand>
        <name>ATP</name>
        <dbReference type="ChEBI" id="CHEBI:30616"/>
    </ligand>
</feature>
<dbReference type="CDD" id="cd14014">
    <property type="entry name" value="STKc_PknB_like"/>
    <property type="match status" value="1"/>
</dbReference>
<dbReference type="Pfam" id="PF00069">
    <property type="entry name" value="Pkinase"/>
    <property type="match status" value="1"/>
</dbReference>
<dbReference type="PROSITE" id="PS00108">
    <property type="entry name" value="PROTEIN_KINASE_ST"/>
    <property type="match status" value="1"/>
</dbReference>
<dbReference type="InterPro" id="IPR008271">
    <property type="entry name" value="Ser/Thr_kinase_AS"/>
</dbReference>
<organism evidence="7 8">
    <name type="scientific">Candidatus Thiothrix singaporensis</name>
    <dbReference type="NCBI Taxonomy" id="2799669"/>
    <lineage>
        <taxon>Bacteria</taxon>
        <taxon>Pseudomonadati</taxon>
        <taxon>Pseudomonadota</taxon>
        <taxon>Gammaproteobacteria</taxon>
        <taxon>Thiotrichales</taxon>
        <taxon>Thiotrichaceae</taxon>
        <taxon>Thiothrix</taxon>
    </lineage>
</organism>
<gene>
    <name evidence="7" type="ORF">HZT40_17045</name>
</gene>
<evidence type="ECO:0000256" key="2">
    <source>
        <dbReference type="ARBA" id="ARBA00022741"/>
    </source>
</evidence>
<evidence type="ECO:0000313" key="7">
    <source>
        <dbReference type="EMBL" id="QLQ33016.1"/>
    </source>
</evidence>
<feature type="domain" description="Protein kinase" evidence="6">
    <location>
        <begin position="18"/>
        <end position="229"/>
    </location>
</feature>
<dbReference type="Proteomes" id="UP000510621">
    <property type="component" value="Chromosome"/>
</dbReference>
<dbReference type="SUPFAM" id="SSF56112">
    <property type="entry name" value="Protein kinase-like (PK-like)"/>
    <property type="match status" value="1"/>
</dbReference>
<keyword evidence="7" id="KW-0723">Serine/threonine-protein kinase</keyword>
<evidence type="ECO:0000313" key="8">
    <source>
        <dbReference type="Proteomes" id="UP000510621"/>
    </source>
</evidence>
<sequence>MSHEHRQALPAGARLHEYELLSVLGSGGFGVVYLAHDQELHQQVVIKEYLPLAFATRVAGNTVVPVSTREAGNFRWGLDSFISEARTLAEFRQCPNVVSVLRYFKANNTGYMVMEYAGAVSLQDFLEVHQTLTEKQLLALVLPLLDALEVIHAKGVIHRDIKPGNILINDDSQPVLIDFGAARQAIGERTMSLTTLLTPEYAPFEQHHKTGQQGHGLIFMHWPPSCSAA</sequence>
<evidence type="ECO:0000256" key="3">
    <source>
        <dbReference type="ARBA" id="ARBA00022777"/>
    </source>
</evidence>
<proteinExistence type="predicted"/>
<name>A0A7L6AV84_9GAMM</name>
<dbReference type="InterPro" id="IPR011009">
    <property type="entry name" value="Kinase-like_dom_sf"/>
</dbReference>
<keyword evidence="1" id="KW-0808">Transferase</keyword>
<dbReference type="Gene3D" id="1.10.510.10">
    <property type="entry name" value="Transferase(Phosphotransferase) domain 1"/>
    <property type="match status" value="1"/>
</dbReference>
<accession>A0A7L6AV84</accession>
<dbReference type="AlphaFoldDB" id="A0A7L6AV84"/>
<keyword evidence="4 5" id="KW-0067">ATP-binding</keyword>
<evidence type="ECO:0000256" key="5">
    <source>
        <dbReference type="PROSITE-ProRule" id="PRU10141"/>
    </source>
</evidence>
<dbReference type="InterPro" id="IPR000719">
    <property type="entry name" value="Prot_kinase_dom"/>
</dbReference>
<keyword evidence="8" id="KW-1185">Reference proteome</keyword>
<reference evidence="7" key="1">
    <citation type="submission" date="2020-06" db="EMBL/GenBank/DDBJ databases">
        <title>Analysis procedures for assessing recovery of high quality, complete, closed genomes from Nanopore long read metagenome sequencing.</title>
        <authorList>
            <person name="Bessarab I."/>
            <person name="Arumugam K."/>
            <person name="Haryono M."/>
            <person name="Liu X."/>
            <person name="Roy S."/>
            <person name="Zuniga-Montanez R.E."/>
            <person name="Qiu G."/>
            <person name="Drautz-Moses D.I."/>
            <person name="Law Y.Y."/>
            <person name="Wuertz S."/>
            <person name="Lauro F.M."/>
            <person name="Huson D.H."/>
            <person name="Williams R.B."/>
        </authorList>
    </citation>
    <scope>NUCLEOTIDE SEQUENCE [LARGE SCALE GENOMIC DNA]</scope>
    <source>
        <strain evidence="7">SSD2</strain>
    </source>
</reference>
<dbReference type="PROSITE" id="PS00107">
    <property type="entry name" value="PROTEIN_KINASE_ATP"/>
    <property type="match status" value="1"/>
</dbReference>
<dbReference type="PROSITE" id="PS50011">
    <property type="entry name" value="PROTEIN_KINASE_DOM"/>
    <property type="match status" value="1"/>
</dbReference>
<dbReference type="KEGG" id="this:HZT40_17045"/>
<dbReference type="GO" id="GO:0004674">
    <property type="term" value="F:protein serine/threonine kinase activity"/>
    <property type="evidence" value="ECO:0007669"/>
    <property type="project" value="UniProtKB-KW"/>
</dbReference>
<protein>
    <submittedName>
        <fullName evidence="7">Serine/threonine protein kinase</fullName>
    </submittedName>
</protein>
<keyword evidence="3 7" id="KW-0418">Kinase</keyword>
<evidence type="ECO:0000259" key="6">
    <source>
        <dbReference type="PROSITE" id="PS50011"/>
    </source>
</evidence>
<dbReference type="InterPro" id="IPR017441">
    <property type="entry name" value="Protein_kinase_ATP_BS"/>
</dbReference>
<dbReference type="SMART" id="SM00220">
    <property type="entry name" value="S_TKc"/>
    <property type="match status" value="1"/>
</dbReference>
<keyword evidence="2 5" id="KW-0547">Nucleotide-binding</keyword>
<dbReference type="GO" id="GO:0005524">
    <property type="term" value="F:ATP binding"/>
    <property type="evidence" value="ECO:0007669"/>
    <property type="project" value="UniProtKB-UniRule"/>
</dbReference>